<proteinExistence type="predicted"/>
<feature type="domain" description="Transglycosylase SLT" evidence="1">
    <location>
        <begin position="65"/>
        <end position="164"/>
    </location>
</feature>
<reference evidence="2 3" key="1">
    <citation type="submission" date="2019-03" db="EMBL/GenBank/DDBJ databases">
        <title>Lake Tanganyika Metagenome-Assembled Genomes (MAGs).</title>
        <authorList>
            <person name="Tran P."/>
        </authorList>
    </citation>
    <scope>NUCLEOTIDE SEQUENCE [LARGE SCALE GENOMIC DNA]</scope>
    <source>
        <strain evidence="2">K_DeepCast_65m_m2_236</strain>
    </source>
</reference>
<evidence type="ECO:0000313" key="2">
    <source>
        <dbReference type="EMBL" id="MBM3273805.1"/>
    </source>
</evidence>
<dbReference type="InterPro" id="IPR023346">
    <property type="entry name" value="Lysozyme-like_dom_sf"/>
</dbReference>
<evidence type="ECO:0000313" key="3">
    <source>
        <dbReference type="Proteomes" id="UP000703893"/>
    </source>
</evidence>
<name>A0A937X3S5_9BACT</name>
<accession>A0A937X3S5</accession>
<sequence length="186" mass="20533">RYEGDEALRPLPAVRESVAPPQPRIATVVPERQADIEQRLVSFIRWRNRRLNADGAHHIAVSLLKASAERGVDERLLACLVAVESSFDTRAVSRTGAAGLGQLLPSTARELGISDPHDVDQNLRGTATYLGRMLDSWSGRDDRTELALVSYLEGLGTVRKQVQAGKPLTPQQILFVNRVTGLYERI</sequence>
<dbReference type="PANTHER" id="PTHR37423:SF2">
    <property type="entry name" value="MEMBRANE-BOUND LYTIC MUREIN TRANSGLYCOSYLASE C"/>
    <property type="match status" value="1"/>
</dbReference>
<dbReference type="InterPro" id="IPR008258">
    <property type="entry name" value="Transglycosylase_SLT_dom_1"/>
</dbReference>
<dbReference type="EMBL" id="VGJX01000053">
    <property type="protein sequence ID" value="MBM3273805.1"/>
    <property type="molecule type" value="Genomic_DNA"/>
</dbReference>
<dbReference type="Gene3D" id="1.10.530.10">
    <property type="match status" value="1"/>
</dbReference>
<dbReference type="PANTHER" id="PTHR37423">
    <property type="entry name" value="SOLUBLE LYTIC MUREIN TRANSGLYCOSYLASE-RELATED"/>
    <property type="match status" value="1"/>
</dbReference>
<protein>
    <submittedName>
        <fullName evidence="2">Transglycosylase SLT domain-containing protein</fullName>
    </submittedName>
</protein>
<dbReference type="Proteomes" id="UP000703893">
    <property type="component" value="Unassembled WGS sequence"/>
</dbReference>
<dbReference type="AlphaFoldDB" id="A0A937X3S5"/>
<organism evidence="2 3">
    <name type="scientific">Candidatus Tanganyikabacteria bacterium</name>
    <dbReference type="NCBI Taxonomy" id="2961651"/>
    <lineage>
        <taxon>Bacteria</taxon>
        <taxon>Bacillati</taxon>
        <taxon>Candidatus Sericytochromatia</taxon>
        <taxon>Candidatus Tanganyikabacteria</taxon>
    </lineage>
</organism>
<feature type="non-terminal residue" evidence="2">
    <location>
        <position position="1"/>
    </location>
</feature>
<comment type="caution">
    <text evidence="2">The sequence shown here is derived from an EMBL/GenBank/DDBJ whole genome shotgun (WGS) entry which is preliminary data.</text>
</comment>
<gene>
    <name evidence="2" type="ORF">FJZ00_01535</name>
</gene>
<dbReference type="Pfam" id="PF01464">
    <property type="entry name" value="SLT"/>
    <property type="match status" value="1"/>
</dbReference>
<evidence type="ECO:0000259" key="1">
    <source>
        <dbReference type="Pfam" id="PF01464"/>
    </source>
</evidence>
<dbReference type="SUPFAM" id="SSF53955">
    <property type="entry name" value="Lysozyme-like"/>
    <property type="match status" value="1"/>
</dbReference>